<accession>A0A0A8ZNL5</accession>
<name>A0A0A8ZNL5_ARUDO</name>
<dbReference type="EMBL" id="GBRH01261463">
    <property type="protein sequence ID" value="JAD36432.1"/>
    <property type="molecule type" value="Transcribed_RNA"/>
</dbReference>
<organism evidence="1">
    <name type="scientific">Arundo donax</name>
    <name type="common">Giant reed</name>
    <name type="synonym">Donax arundinaceus</name>
    <dbReference type="NCBI Taxonomy" id="35708"/>
    <lineage>
        <taxon>Eukaryota</taxon>
        <taxon>Viridiplantae</taxon>
        <taxon>Streptophyta</taxon>
        <taxon>Embryophyta</taxon>
        <taxon>Tracheophyta</taxon>
        <taxon>Spermatophyta</taxon>
        <taxon>Magnoliopsida</taxon>
        <taxon>Liliopsida</taxon>
        <taxon>Poales</taxon>
        <taxon>Poaceae</taxon>
        <taxon>PACMAD clade</taxon>
        <taxon>Arundinoideae</taxon>
        <taxon>Arundineae</taxon>
        <taxon>Arundo</taxon>
    </lineage>
</organism>
<dbReference type="AlphaFoldDB" id="A0A0A8ZNL5"/>
<reference evidence="1" key="2">
    <citation type="journal article" date="2015" name="Data Brief">
        <title>Shoot transcriptome of the giant reed, Arundo donax.</title>
        <authorList>
            <person name="Barrero R.A."/>
            <person name="Guerrero F.D."/>
            <person name="Moolhuijzen P."/>
            <person name="Goolsby J.A."/>
            <person name="Tidwell J."/>
            <person name="Bellgard S.E."/>
            <person name="Bellgard M.I."/>
        </authorList>
    </citation>
    <scope>NUCLEOTIDE SEQUENCE</scope>
    <source>
        <tissue evidence="1">Shoot tissue taken approximately 20 cm above the soil surface</tissue>
    </source>
</reference>
<protein>
    <submittedName>
        <fullName evidence="1">Uncharacterized protein</fullName>
    </submittedName>
</protein>
<proteinExistence type="predicted"/>
<evidence type="ECO:0000313" key="1">
    <source>
        <dbReference type="EMBL" id="JAD36432.1"/>
    </source>
</evidence>
<reference evidence="1" key="1">
    <citation type="submission" date="2014-09" db="EMBL/GenBank/DDBJ databases">
        <authorList>
            <person name="Magalhaes I.L.F."/>
            <person name="Oliveira U."/>
            <person name="Santos F.R."/>
            <person name="Vidigal T.H.D.A."/>
            <person name="Brescovit A.D."/>
            <person name="Santos A.J."/>
        </authorList>
    </citation>
    <scope>NUCLEOTIDE SEQUENCE</scope>
    <source>
        <tissue evidence="1">Shoot tissue taken approximately 20 cm above the soil surface</tissue>
    </source>
</reference>
<sequence>MVKSCTAWSGLHVMDWNVPCLGREGVHRKQASVRRAKAEAERARHGGHSTCASATVRVEPTPRV</sequence>